<evidence type="ECO:0000313" key="3">
    <source>
        <dbReference type="Proteomes" id="UP000008983"/>
    </source>
</evidence>
<dbReference type="GO" id="GO:0035725">
    <property type="term" value="P:sodium ion transmembrane transport"/>
    <property type="evidence" value="ECO:0007669"/>
    <property type="project" value="TreeGrafter"/>
</dbReference>
<dbReference type="PANTHER" id="PTHR45689">
    <property type="entry name" value="I[[H]] CHANNEL, ISOFORM E"/>
    <property type="match status" value="1"/>
</dbReference>
<dbReference type="CDD" id="cd00038">
    <property type="entry name" value="CAP_ED"/>
    <property type="match status" value="1"/>
</dbReference>
<dbReference type="Pfam" id="PF00027">
    <property type="entry name" value="cNMP_binding"/>
    <property type="match status" value="1"/>
</dbReference>
<dbReference type="PANTHER" id="PTHR45689:SF5">
    <property type="entry name" value="I[[H]] CHANNEL, ISOFORM E"/>
    <property type="match status" value="1"/>
</dbReference>
<dbReference type="Gene3D" id="1.10.287.630">
    <property type="entry name" value="Helix hairpin bin"/>
    <property type="match status" value="1"/>
</dbReference>
<dbReference type="InterPro" id="IPR051413">
    <property type="entry name" value="K/Na_HCN_channel"/>
</dbReference>
<dbReference type="OrthoDB" id="313256at2759"/>
<name>G0R5H0_ICHMU</name>
<dbReference type="InterPro" id="IPR018490">
    <property type="entry name" value="cNMP-bd_dom_sf"/>
</dbReference>
<evidence type="ECO:0000313" key="2">
    <source>
        <dbReference type="EMBL" id="EGR27292.1"/>
    </source>
</evidence>
<dbReference type="AlphaFoldDB" id="G0R5H0"/>
<dbReference type="GO" id="GO:0003254">
    <property type="term" value="P:regulation of membrane depolarization"/>
    <property type="evidence" value="ECO:0007669"/>
    <property type="project" value="TreeGrafter"/>
</dbReference>
<dbReference type="Proteomes" id="UP000008983">
    <property type="component" value="Unassembled WGS sequence"/>
</dbReference>
<dbReference type="InterPro" id="IPR014710">
    <property type="entry name" value="RmlC-like_jellyroll"/>
</dbReference>
<proteinExistence type="predicted"/>
<sequence>MTTVGYGDIKPTNQLEVTIAITITIITTGVFAYCINQIGTIVKFLSEEKEKSKYTIQIINNYMSKKNINKDLQQQIREYLEYYLKESTINDHDKECKIINMLSEPLQKQLMIQANKIALIDSPIFRNNFTENTIQKTVFLIQEIRCTPEEILFYEGDLDDCSIFFILQGKLELFVDSDNNLGKQKINSLKIFNKGQCVGEQSFFTGQPRETSIRSVDFTTLLMIKRQDFISILKESPIDYENYCHIKDKLVLYKNYKNLGNKCLSCDSDYHFVNECPYIHYIPNQNKNQEWFDEYQKSDLEYNVYLDYDENNETNSENLINVQS</sequence>
<dbReference type="GO" id="GO:0005249">
    <property type="term" value="F:voltage-gated potassium channel activity"/>
    <property type="evidence" value="ECO:0007669"/>
    <property type="project" value="TreeGrafter"/>
</dbReference>
<accession>G0R5H0</accession>
<reference evidence="2 3" key="1">
    <citation type="submission" date="2011-07" db="EMBL/GenBank/DDBJ databases">
        <authorList>
            <person name="Coyne R."/>
            <person name="Brami D."/>
            <person name="Johnson J."/>
            <person name="Hostetler J."/>
            <person name="Hannick L."/>
            <person name="Clark T."/>
            <person name="Cassidy-Hanley D."/>
            <person name="Inman J."/>
        </authorList>
    </citation>
    <scope>NUCLEOTIDE SEQUENCE [LARGE SCALE GENOMIC DNA]</scope>
    <source>
        <strain evidence="2 3">G5</strain>
    </source>
</reference>
<dbReference type="SUPFAM" id="SSF81324">
    <property type="entry name" value="Voltage-gated potassium channels"/>
    <property type="match status" value="1"/>
</dbReference>
<dbReference type="eggNOG" id="KOG0500">
    <property type="taxonomic scope" value="Eukaryota"/>
</dbReference>
<evidence type="ECO:0000259" key="1">
    <source>
        <dbReference type="PROSITE" id="PS50042"/>
    </source>
</evidence>
<dbReference type="GeneID" id="14903359"/>
<dbReference type="SUPFAM" id="SSF51206">
    <property type="entry name" value="cAMP-binding domain-like"/>
    <property type="match status" value="1"/>
</dbReference>
<organism evidence="2 3">
    <name type="scientific">Ichthyophthirius multifiliis</name>
    <name type="common">White spot disease agent</name>
    <name type="synonym">Ich</name>
    <dbReference type="NCBI Taxonomy" id="5932"/>
    <lineage>
        <taxon>Eukaryota</taxon>
        <taxon>Sar</taxon>
        <taxon>Alveolata</taxon>
        <taxon>Ciliophora</taxon>
        <taxon>Intramacronucleata</taxon>
        <taxon>Oligohymenophorea</taxon>
        <taxon>Hymenostomatida</taxon>
        <taxon>Ophryoglenina</taxon>
        <taxon>Ichthyophthirius</taxon>
    </lineage>
</organism>
<dbReference type="EMBL" id="GL984375">
    <property type="protein sequence ID" value="EGR27292.1"/>
    <property type="molecule type" value="Genomic_DNA"/>
</dbReference>
<dbReference type="Gene3D" id="1.10.287.70">
    <property type="match status" value="1"/>
</dbReference>
<keyword evidence="3" id="KW-1185">Reference proteome</keyword>
<dbReference type="RefSeq" id="XP_004024176.1">
    <property type="nucleotide sequence ID" value="XM_004024127.1"/>
</dbReference>
<dbReference type="InParanoid" id="G0R5H0"/>
<protein>
    <recommendedName>
        <fullName evidence="1">Cyclic nucleotide-binding domain-containing protein</fullName>
    </recommendedName>
</protein>
<dbReference type="STRING" id="857967.G0R5H0"/>
<dbReference type="OMA" id="ITHCELM"/>
<dbReference type="GO" id="GO:0098855">
    <property type="term" value="C:HCN channel complex"/>
    <property type="evidence" value="ECO:0007669"/>
    <property type="project" value="TreeGrafter"/>
</dbReference>
<dbReference type="PROSITE" id="PS50042">
    <property type="entry name" value="CNMP_BINDING_3"/>
    <property type="match status" value="1"/>
</dbReference>
<dbReference type="Gene3D" id="2.60.120.10">
    <property type="entry name" value="Jelly Rolls"/>
    <property type="match status" value="1"/>
</dbReference>
<gene>
    <name evidence="2" type="ORF">IMG5_198840</name>
</gene>
<feature type="domain" description="Cyclic nucleotide-binding" evidence="1">
    <location>
        <begin position="162"/>
        <end position="233"/>
    </location>
</feature>
<dbReference type="InterPro" id="IPR000595">
    <property type="entry name" value="cNMP-bd_dom"/>
</dbReference>